<dbReference type="Proteomes" id="UP001488838">
    <property type="component" value="Unassembled WGS sequence"/>
</dbReference>
<evidence type="ECO:0000256" key="1">
    <source>
        <dbReference type="SAM" id="MobiDB-lite"/>
    </source>
</evidence>
<evidence type="ECO:0000313" key="2">
    <source>
        <dbReference type="EMBL" id="KAK7811208.1"/>
    </source>
</evidence>
<feature type="compositionally biased region" description="Polar residues" evidence="1">
    <location>
        <begin position="127"/>
        <end position="136"/>
    </location>
</feature>
<feature type="compositionally biased region" description="Polar residues" evidence="1">
    <location>
        <begin position="104"/>
        <end position="114"/>
    </location>
</feature>
<proteinExistence type="predicted"/>
<evidence type="ECO:0000313" key="3">
    <source>
        <dbReference type="Proteomes" id="UP001488838"/>
    </source>
</evidence>
<gene>
    <name evidence="2" type="ORF">U0070_019239</name>
</gene>
<sequence>MSQIKHSLYQQLHGWAGGLSSSPISDSPSSKEALDPIAERLSQLSEVRRFEGGQLHSSGLVACQLQQSQMQPRLERQLRRQQENNWRQLATQSHKPLQAGALTQVASPLQSHSPWPQPTQPTRRTASRLSRTPSSY</sequence>
<comment type="caution">
    <text evidence="2">The sequence shown here is derived from an EMBL/GenBank/DDBJ whole genome shotgun (WGS) entry which is preliminary data.</text>
</comment>
<dbReference type="AlphaFoldDB" id="A0AAW0IA57"/>
<name>A0AAW0IA57_MYOGA</name>
<accession>A0AAW0IA57</accession>
<reference evidence="2 3" key="1">
    <citation type="journal article" date="2023" name="bioRxiv">
        <title>Conserved and derived expression patterns and positive selection on dental genes reveal complex evolutionary context of ever-growing rodent molars.</title>
        <authorList>
            <person name="Calamari Z.T."/>
            <person name="Song A."/>
            <person name="Cohen E."/>
            <person name="Akter M."/>
            <person name="Roy R.D."/>
            <person name="Hallikas O."/>
            <person name="Christensen M.M."/>
            <person name="Li P."/>
            <person name="Marangoni P."/>
            <person name="Jernvall J."/>
            <person name="Klein O.D."/>
        </authorList>
    </citation>
    <scope>NUCLEOTIDE SEQUENCE [LARGE SCALE GENOMIC DNA]</scope>
    <source>
        <strain evidence="2">V071</strain>
    </source>
</reference>
<feature type="region of interest" description="Disordered" evidence="1">
    <location>
        <begin position="72"/>
        <end position="136"/>
    </location>
</feature>
<keyword evidence="3" id="KW-1185">Reference proteome</keyword>
<dbReference type="EMBL" id="JBBHLL010000179">
    <property type="protein sequence ID" value="KAK7811208.1"/>
    <property type="molecule type" value="Genomic_DNA"/>
</dbReference>
<protein>
    <submittedName>
        <fullName evidence="2">Uncharacterized protein</fullName>
    </submittedName>
</protein>
<organism evidence="2 3">
    <name type="scientific">Myodes glareolus</name>
    <name type="common">Bank vole</name>
    <name type="synonym">Clethrionomys glareolus</name>
    <dbReference type="NCBI Taxonomy" id="447135"/>
    <lineage>
        <taxon>Eukaryota</taxon>
        <taxon>Metazoa</taxon>
        <taxon>Chordata</taxon>
        <taxon>Craniata</taxon>
        <taxon>Vertebrata</taxon>
        <taxon>Euteleostomi</taxon>
        <taxon>Mammalia</taxon>
        <taxon>Eutheria</taxon>
        <taxon>Euarchontoglires</taxon>
        <taxon>Glires</taxon>
        <taxon>Rodentia</taxon>
        <taxon>Myomorpha</taxon>
        <taxon>Muroidea</taxon>
        <taxon>Cricetidae</taxon>
        <taxon>Arvicolinae</taxon>
        <taxon>Myodes</taxon>
    </lineage>
</organism>
<feature type="compositionally biased region" description="Basic and acidic residues" evidence="1">
    <location>
        <begin position="73"/>
        <end position="82"/>
    </location>
</feature>